<accession>A0A7R9D869</accession>
<proteinExistence type="predicted"/>
<evidence type="ECO:0000256" key="2">
    <source>
        <dbReference type="ARBA" id="ARBA00022840"/>
    </source>
</evidence>
<keyword evidence="2" id="KW-0067">ATP-binding</keyword>
<dbReference type="GO" id="GO:0005829">
    <property type="term" value="C:cytosol"/>
    <property type="evidence" value="ECO:0007669"/>
    <property type="project" value="TreeGrafter"/>
</dbReference>
<keyword evidence="3" id="KW-0173">Coenzyme A biosynthesis</keyword>
<gene>
    <name evidence="4" type="ORF">TPSB3V08_LOCUS7046</name>
</gene>
<dbReference type="GO" id="GO:0004594">
    <property type="term" value="F:pantothenate kinase activity"/>
    <property type="evidence" value="ECO:0007669"/>
    <property type="project" value="TreeGrafter"/>
</dbReference>
<dbReference type="Gene3D" id="6.10.10.60">
    <property type="match status" value="1"/>
</dbReference>
<dbReference type="EMBL" id="OD004373">
    <property type="protein sequence ID" value="CAD7409829.1"/>
    <property type="molecule type" value="Genomic_DNA"/>
</dbReference>
<dbReference type="Gene3D" id="3.30.420.40">
    <property type="match status" value="1"/>
</dbReference>
<evidence type="ECO:0008006" key="5">
    <source>
        <dbReference type="Google" id="ProtNLM"/>
    </source>
</evidence>
<dbReference type="Gene3D" id="3.30.420.510">
    <property type="match status" value="1"/>
</dbReference>
<dbReference type="AlphaFoldDB" id="A0A7R9D869"/>
<dbReference type="SUPFAM" id="SSF53067">
    <property type="entry name" value="Actin-like ATPase domain"/>
    <property type="match status" value="2"/>
</dbReference>
<dbReference type="PANTHER" id="PTHR12280:SF20">
    <property type="entry name" value="4'-PHOSPHOPANTETHEINE PHOSPHATASE"/>
    <property type="match status" value="1"/>
</dbReference>
<dbReference type="InterPro" id="IPR043129">
    <property type="entry name" value="ATPase_NBD"/>
</dbReference>
<dbReference type="GO" id="GO:0015937">
    <property type="term" value="P:coenzyme A biosynthetic process"/>
    <property type="evidence" value="ECO:0007669"/>
    <property type="project" value="UniProtKB-KW"/>
</dbReference>
<dbReference type="Pfam" id="PF03630">
    <property type="entry name" value="Fumble"/>
    <property type="match status" value="2"/>
</dbReference>
<protein>
    <recommendedName>
        <fullName evidence="5">Pantothenate kinase</fullName>
    </recommendedName>
</protein>
<organism evidence="4">
    <name type="scientific">Timema poppense</name>
    <name type="common">Walking stick</name>
    <dbReference type="NCBI Taxonomy" id="170557"/>
    <lineage>
        <taxon>Eukaryota</taxon>
        <taxon>Metazoa</taxon>
        <taxon>Ecdysozoa</taxon>
        <taxon>Arthropoda</taxon>
        <taxon>Hexapoda</taxon>
        <taxon>Insecta</taxon>
        <taxon>Pterygota</taxon>
        <taxon>Neoptera</taxon>
        <taxon>Polyneoptera</taxon>
        <taxon>Phasmatodea</taxon>
        <taxon>Timematodea</taxon>
        <taxon>Timematoidea</taxon>
        <taxon>Timematidae</taxon>
        <taxon>Timema</taxon>
    </lineage>
</organism>
<dbReference type="GO" id="GO:0005634">
    <property type="term" value="C:nucleus"/>
    <property type="evidence" value="ECO:0007669"/>
    <property type="project" value="TreeGrafter"/>
</dbReference>
<sequence>MQTTMGHRPSRCDTHHHGGTHTIMMGHIPSRWDTHHHDGTHTITVEHTPSRYTDFERIRMYGLCVHPVHCNGWWAPLKCCIYKFSKATDYSCRVDKEDEMACLIKGCNFLLKNISDEAFVFQRHGNPEYKFQTADPNIFPYLLVNIGSGVSIMKTDKYGDIAVPRFIHLFRLHGPQLEPFPDGPILAHCLLGPQLDLFPNSPILAHCLLGPQLELFPDGPILAHYLLGPQLELFPCDPILAHCLLGPQLEPFPDGPLLARCLLGPQLELFPDGPILARCLLGPQLELFPDDPIVAHCLLGPQLELFPDGPILAHYLLGPQLELFPYDPILAHCLLGPQLEPFPDGPLLAHCLIGPQLELFPDDPILAHCLLGPQLEPFPDGPILARCLLGPQLELFPDGPILAHCLLGPSCHQGVSSCCLFSRKLPPPILTISPPLSPVHPSVESEDAYERIGGTATGGGTFWGLGSLLTKAKGFDELLALAEKGDHRHIDMLVKDIYGGDYKTLGLPGHVIASSFEVASVNPPCKTSLGRNT</sequence>
<name>A0A7R9D869_TIMPO</name>
<evidence type="ECO:0000313" key="4">
    <source>
        <dbReference type="EMBL" id="CAD7409829.1"/>
    </source>
</evidence>
<dbReference type="InterPro" id="IPR004567">
    <property type="entry name" value="Type_II_PanK"/>
</dbReference>
<dbReference type="PANTHER" id="PTHR12280">
    <property type="entry name" value="PANTOTHENATE KINASE"/>
    <property type="match status" value="1"/>
</dbReference>
<evidence type="ECO:0000256" key="3">
    <source>
        <dbReference type="ARBA" id="ARBA00022993"/>
    </source>
</evidence>
<evidence type="ECO:0000256" key="1">
    <source>
        <dbReference type="ARBA" id="ARBA00022741"/>
    </source>
</evidence>
<dbReference type="GO" id="GO:0005524">
    <property type="term" value="F:ATP binding"/>
    <property type="evidence" value="ECO:0007669"/>
    <property type="project" value="UniProtKB-KW"/>
</dbReference>
<reference evidence="4" key="1">
    <citation type="submission" date="2020-11" db="EMBL/GenBank/DDBJ databases">
        <authorList>
            <person name="Tran Van P."/>
        </authorList>
    </citation>
    <scope>NUCLEOTIDE SEQUENCE</scope>
</reference>
<keyword evidence="1" id="KW-0547">Nucleotide-binding</keyword>